<dbReference type="OrthoDB" id="420154at2759"/>
<dbReference type="GeneID" id="5021598"/>
<keyword evidence="1" id="KW-0175">Coiled coil</keyword>
<dbReference type="Gene3D" id="1.10.287.1490">
    <property type="match status" value="1"/>
</dbReference>
<dbReference type="Proteomes" id="UP000000600">
    <property type="component" value="Unassembled WGS sequence"/>
</dbReference>
<dbReference type="AlphaFoldDB" id="A0CC98"/>
<reference evidence="2 3" key="1">
    <citation type="journal article" date="2006" name="Nature">
        <title>Global trends of whole-genome duplications revealed by the ciliate Paramecium tetraurelia.</title>
        <authorList>
            <consortium name="Genoscope"/>
            <person name="Aury J.-M."/>
            <person name="Jaillon O."/>
            <person name="Duret L."/>
            <person name="Noel B."/>
            <person name="Jubin C."/>
            <person name="Porcel B.M."/>
            <person name="Segurens B."/>
            <person name="Daubin V."/>
            <person name="Anthouard V."/>
            <person name="Aiach N."/>
            <person name="Arnaiz O."/>
            <person name="Billaut A."/>
            <person name="Beisson J."/>
            <person name="Blanc I."/>
            <person name="Bouhouche K."/>
            <person name="Camara F."/>
            <person name="Duharcourt S."/>
            <person name="Guigo R."/>
            <person name="Gogendeau D."/>
            <person name="Katinka M."/>
            <person name="Keller A.-M."/>
            <person name="Kissmehl R."/>
            <person name="Klotz C."/>
            <person name="Koll F."/>
            <person name="Le Moue A."/>
            <person name="Lepere C."/>
            <person name="Malinsky S."/>
            <person name="Nowacki M."/>
            <person name="Nowak J.K."/>
            <person name="Plattner H."/>
            <person name="Poulain J."/>
            <person name="Ruiz F."/>
            <person name="Serrano V."/>
            <person name="Zagulski M."/>
            <person name="Dessen P."/>
            <person name="Betermier M."/>
            <person name="Weissenbach J."/>
            <person name="Scarpelli C."/>
            <person name="Schachter V."/>
            <person name="Sperling L."/>
            <person name="Meyer E."/>
            <person name="Cohen J."/>
            <person name="Wincker P."/>
        </authorList>
    </citation>
    <scope>NUCLEOTIDE SEQUENCE [LARGE SCALE GENOMIC DNA]</scope>
    <source>
        <strain evidence="2 3">Stock d4-2</strain>
    </source>
</reference>
<dbReference type="eggNOG" id="ENOG502SG1X">
    <property type="taxonomic scope" value="Eukaryota"/>
</dbReference>
<dbReference type="KEGG" id="ptm:GSPATT00037199001"/>
<evidence type="ECO:0000256" key="1">
    <source>
        <dbReference type="SAM" id="Coils"/>
    </source>
</evidence>
<evidence type="ECO:0000313" key="3">
    <source>
        <dbReference type="Proteomes" id="UP000000600"/>
    </source>
</evidence>
<name>A0CC98_PARTE</name>
<protein>
    <recommendedName>
        <fullName evidence="4">G domain-containing protein</fullName>
    </recommendedName>
</protein>
<feature type="coiled-coil region" evidence="1">
    <location>
        <begin position="423"/>
        <end position="541"/>
    </location>
</feature>
<accession>A0CC98</accession>
<evidence type="ECO:0000313" key="2">
    <source>
        <dbReference type="EMBL" id="CAK68415.1"/>
    </source>
</evidence>
<dbReference type="InterPro" id="IPR027417">
    <property type="entry name" value="P-loop_NTPase"/>
</dbReference>
<proteinExistence type="predicted"/>
<dbReference type="Gene3D" id="3.40.50.300">
    <property type="entry name" value="P-loop containing nucleotide triphosphate hydrolases"/>
    <property type="match status" value="1"/>
</dbReference>
<keyword evidence="3" id="KW-1185">Reference proteome</keyword>
<evidence type="ECO:0008006" key="4">
    <source>
        <dbReference type="Google" id="ProtNLM"/>
    </source>
</evidence>
<gene>
    <name evidence="2" type="ORF">GSPATT00037199001</name>
</gene>
<dbReference type="HOGENOM" id="CLU_479384_0_0_1"/>
<dbReference type="EMBL" id="CT868060">
    <property type="protein sequence ID" value="CAK68415.1"/>
    <property type="molecule type" value="Genomic_DNA"/>
</dbReference>
<dbReference type="InParanoid" id="A0CC98"/>
<sequence>MKLDENQKNLKILEEISQCKDNILRFLKEEINQSLLHSLLDNLALNNCKLSSLEVNSALVMENMNKIKQLSDLLIVEEMQETILKNLVLEASYTNLIKKSKTLQVIKVMDLLKESFDHIKSVNSMDLVFFLGGTGSGKSTSINYYLGHELEEYNRYGRKFLKLKLEKDLPLNEFAKIGHSIAVSETTFVQGYKVARKEKLMLCDCPGFDDTRGDIYDLTTVLSIDQTIKNCNSIKAIVLTLSYESFFVNRSSAIIQLFENVRQLIPNIFNDNQVKNSVYLLITKANNSNQLKEVLTMLIQDAYKTDNQMLNYLEEQDNQYNLKNTKNMERLQIWQFVLYLIQNQRVISYNIINQMEALDQLVDFENMMGIDKNQFCKAMDRSDKKQLAFSKYIIFQLDTWQRQIFEKFFHEIPQEIKNAETWINQKQTSIKEKEKENKLEEERIQYLKTKIAEFENEIQTLQKLSNNKEQIIQKLNTKNKFSDQIRKDAEGEIENLNCYIKKKNGILERNKKEIESFKNEIQNIQNEIKKLEQDNTKLSEGNTYKIIYMNLDNFGMNEKLEYWVSKQFT</sequence>
<organism evidence="2 3">
    <name type="scientific">Paramecium tetraurelia</name>
    <dbReference type="NCBI Taxonomy" id="5888"/>
    <lineage>
        <taxon>Eukaryota</taxon>
        <taxon>Sar</taxon>
        <taxon>Alveolata</taxon>
        <taxon>Ciliophora</taxon>
        <taxon>Intramacronucleata</taxon>
        <taxon>Oligohymenophorea</taxon>
        <taxon>Peniculida</taxon>
        <taxon>Parameciidae</taxon>
        <taxon>Paramecium</taxon>
    </lineage>
</organism>
<dbReference type="SUPFAM" id="SSF52540">
    <property type="entry name" value="P-loop containing nucleoside triphosphate hydrolases"/>
    <property type="match status" value="1"/>
</dbReference>
<dbReference type="RefSeq" id="XP_001435812.1">
    <property type="nucleotide sequence ID" value="XM_001435775.1"/>
</dbReference>